<dbReference type="Pfam" id="PF08352">
    <property type="entry name" value="oligo_HPY"/>
    <property type="match status" value="1"/>
</dbReference>
<dbReference type="InterPro" id="IPR050319">
    <property type="entry name" value="ABC_transp_ATP-bind"/>
</dbReference>
<dbReference type="FunFam" id="3.40.50.300:FF:000016">
    <property type="entry name" value="Oligopeptide ABC transporter ATP-binding component"/>
    <property type="match status" value="1"/>
</dbReference>
<dbReference type="PROSITE" id="PS50893">
    <property type="entry name" value="ABC_TRANSPORTER_2"/>
    <property type="match status" value="1"/>
</dbReference>
<dbReference type="InterPro" id="IPR003593">
    <property type="entry name" value="AAA+_ATPase"/>
</dbReference>
<dbReference type="SUPFAM" id="SSF52540">
    <property type="entry name" value="P-loop containing nucleoside triphosphate hydrolases"/>
    <property type="match status" value="1"/>
</dbReference>
<dbReference type="Pfam" id="PF00005">
    <property type="entry name" value="ABC_tran"/>
    <property type="match status" value="1"/>
</dbReference>
<dbReference type="NCBIfam" id="TIGR01727">
    <property type="entry name" value="oligo_HPY"/>
    <property type="match status" value="1"/>
</dbReference>
<dbReference type="Proteomes" id="UP000192738">
    <property type="component" value="Unassembled WGS sequence"/>
</dbReference>
<evidence type="ECO:0000259" key="5">
    <source>
        <dbReference type="PROSITE" id="PS50893"/>
    </source>
</evidence>
<feature type="domain" description="ABC transporter" evidence="5">
    <location>
        <begin position="5"/>
        <end position="253"/>
    </location>
</feature>
<evidence type="ECO:0000256" key="3">
    <source>
        <dbReference type="ARBA" id="ARBA00022741"/>
    </source>
</evidence>
<evidence type="ECO:0000313" key="7">
    <source>
        <dbReference type="Proteomes" id="UP000192738"/>
    </source>
</evidence>
<dbReference type="GO" id="GO:0016887">
    <property type="term" value="F:ATP hydrolysis activity"/>
    <property type="evidence" value="ECO:0007669"/>
    <property type="project" value="InterPro"/>
</dbReference>
<dbReference type="InterPro" id="IPR017871">
    <property type="entry name" value="ABC_transporter-like_CS"/>
</dbReference>
<name>A0A1W1Y870_9FIRM</name>
<dbReference type="OrthoDB" id="9779287at2"/>
<keyword evidence="3" id="KW-0547">Nucleotide-binding</keyword>
<dbReference type="GO" id="GO:0005524">
    <property type="term" value="F:ATP binding"/>
    <property type="evidence" value="ECO:0007669"/>
    <property type="project" value="UniProtKB-KW"/>
</dbReference>
<dbReference type="InterPro" id="IPR027417">
    <property type="entry name" value="P-loop_NTPase"/>
</dbReference>
<dbReference type="GO" id="GO:0055085">
    <property type="term" value="P:transmembrane transport"/>
    <property type="evidence" value="ECO:0007669"/>
    <property type="project" value="UniProtKB-ARBA"/>
</dbReference>
<evidence type="ECO:0000256" key="4">
    <source>
        <dbReference type="ARBA" id="ARBA00022840"/>
    </source>
</evidence>
<comment type="similarity">
    <text evidence="1">Belongs to the ABC transporter superfamily.</text>
</comment>
<proteinExistence type="inferred from homology"/>
<accession>A0A1W1Y870</accession>
<dbReference type="GO" id="GO:0015833">
    <property type="term" value="P:peptide transport"/>
    <property type="evidence" value="ECO:0007669"/>
    <property type="project" value="InterPro"/>
</dbReference>
<dbReference type="SMART" id="SM00382">
    <property type="entry name" value="AAA"/>
    <property type="match status" value="1"/>
</dbReference>
<dbReference type="PROSITE" id="PS00211">
    <property type="entry name" value="ABC_TRANSPORTER_1"/>
    <property type="match status" value="1"/>
</dbReference>
<dbReference type="AlphaFoldDB" id="A0A1W1Y870"/>
<evidence type="ECO:0000313" key="6">
    <source>
        <dbReference type="EMBL" id="SMC32372.1"/>
    </source>
</evidence>
<gene>
    <name evidence="6" type="ORF">SAMN04488500_101101</name>
</gene>
<organism evidence="6 7">
    <name type="scientific">Sporomusa malonica</name>
    <dbReference type="NCBI Taxonomy" id="112901"/>
    <lineage>
        <taxon>Bacteria</taxon>
        <taxon>Bacillati</taxon>
        <taxon>Bacillota</taxon>
        <taxon>Negativicutes</taxon>
        <taxon>Selenomonadales</taxon>
        <taxon>Sporomusaceae</taxon>
        <taxon>Sporomusa</taxon>
    </lineage>
</organism>
<keyword evidence="2" id="KW-0813">Transport</keyword>
<dbReference type="CDD" id="cd03257">
    <property type="entry name" value="ABC_NikE_OppD_transporters"/>
    <property type="match status" value="1"/>
</dbReference>
<reference evidence="6 7" key="1">
    <citation type="submission" date="2017-04" db="EMBL/GenBank/DDBJ databases">
        <authorList>
            <person name="Afonso C.L."/>
            <person name="Miller P.J."/>
            <person name="Scott M.A."/>
            <person name="Spackman E."/>
            <person name="Goraichik I."/>
            <person name="Dimitrov K.M."/>
            <person name="Suarez D.L."/>
            <person name="Swayne D.E."/>
        </authorList>
    </citation>
    <scope>NUCLEOTIDE SEQUENCE [LARGE SCALE GENOMIC DNA]</scope>
    <source>
        <strain evidence="6 7">DSM 5090</strain>
    </source>
</reference>
<protein>
    <submittedName>
        <fullName evidence="6">Oligopeptide transport system ATP-binding protein</fullName>
    </submittedName>
</protein>
<dbReference type="PANTHER" id="PTHR43776">
    <property type="entry name" value="TRANSPORT ATP-BINDING PROTEIN"/>
    <property type="match status" value="1"/>
</dbReference>
<keyword evidence="7" id="KW-1185">Reference proteome</keyword>
<sequence>MQPLLKLDAVEKHFVKKTYLGKESIFRAVDGVTLAVNKGDTLGIVGESGCGKSTLANLIVRLEEPTGGRIFLEGVEISHLPEARLRPLRPRIQIIFQDPYSSLNPRMNVEQIITEPMRVLGKWTQDDMRGKAVSLLNLVGLTSDHLRRYPHEFSGGQRQRLSIARALTTEPEILILDEPTSALDVSVQAQVLNLLQQLQKKLGLTYVFISHNLAVVKYVANRAAVMYLGKILETGKADDIMLNPVHPYTQELISAVPAIGKPLASNRPDCGNESNKKQVSSGCLYRLRCRQASSVCSQVMPELQDCGPDHQVACWEVGRNA</sequence>
<dbReference type="InterPro" id="IPR003439">
    <property type="entry name" value="ABC_transporter-like_ATP-bd"/>
</dbReference>
<dbReference type="RefSeq" id="WP_084573911.1">
    <property type="nucleotide sequence ID" value="NZ_CP155572.1"/>
</dbReference>
<evidence type="ECO:0000256" key="1">
    <source>
        <dbReference type="ARBA" id="ARBA00005417"/>
    </source>
</evidence>
<dbReference type="STRING" id="112901.SAMN04488500_101101"/>
<dbReference type="Gene3D" id="3.40.50.300">
    <property type="entry name" value="P-loop containing nucleotide triphosphate hydrolases"/>
    <property type="match status" value="1"/>
</dbReference>
<keyword evidence="4 6" id="KW-0067">ATP-binding</keyword>
<dbReference type="EMBL" id="FWXI01000001">
    <property type="protein sequence ID" value="SMC32372.1"/>
    <property type="molecule type" value="Genomic_DNA"/>
</dbReference>
<dbReference type="PANTHER" id="PTHR43776:SF7">
    <property type="entry name" value="D,D-DIPEPTIDE TRANSPORT ATP-BINDING PROTEIN DDPF-RELATED"/>
    <property type="match status" value="1"/>
</dbReference>
<evidence type="ECO:0000256" key="2">
    <source>
        <dbReference type="ARBA" id="ARBA00022448"/>
    </source>
</evidence>
<dbReference type="InterPro" id="IPR013563">
    <property type="entry name" value="Oligopep_ABC_C"/>
</dbReference>